<organism evidence="2 3">
    <name type="scientific">Nocardia fusca</name>
    <dbReference type="NCBI Taxonomy" id="941183"/>
    <lineage>
        <taxon>Bacteria</taxon>
        <taxon>Bacillati</taxon>
        <taxon>Actinomycetota</taxon>
        <taxon>Actinomycetes</taxon>
        <taxon>Mycobacteriales</taxon>
        <taxon>Nocardiaceae</taxon>
        <taxon>Nocardia</taxon>
    </lineage>
</organism>
<dbReference type="Proteomes" id="UP001551658">
    <property type="component" value="Unassembled WGS sequence"/>
</dbReference>
<dbReference type="EMBL" id="JBFAIH010000019">
    <property type="protein sequence ID" value="MEV0366430.1"/>
    <property type="molecule type" value="Genomic_DNA"/>
</dbReference>
<protein>
    <submittedName>
        <fullName evidence="2">Saccharopine dehydrogenase NADP-binding domain-containing protein</fullName>
    </submittedName>
</protein>
<gene>
    <name evidence="2" type="ORF">AB0H72_27415</name>
</gene>
<name>A0ABV3FFL0_9NOCA</name>
<feature type="domain" description="Saccharopine dehydrogenase NADP binding" evidence="1">
    <location>
        <begin position="13"/>
        <end position="135"/>
    </location>
</feature>
<keyword evidence="3" id="KW-1185">Reference proteome</keyword>
<dbReference type="PANTHER" id="PTHR43781">
    <property type="entry name" value="SACCHAROPINE DEHYDROGENASE"/>
    <property type="match status" value="1"/>
</dbReference>
<dbReference type="InterPro" id="IPR036291">
    <property type="entry name" value="NAD(P)-bd_dom_sf"/>
</dbReference>
<dbReference type="InterPro" id="IPR005097">
    <property type="entry name" value="Sacchrp_dh_NADP-bd"/>
</dbReference>
<evidence type="ECO:0000259" key="1">
    <source>
        <dbReference type="Pfam" id="PF03435"/>
    </source>
</evidence>
<dbReference type="Pfam" id="PF03435">
    <property type="entry name" value="Sacchrp_dh_NADP"/>
    <property type="match status" value="1"/>
</dbReference>
<dbReference type="PANTHER" id="PTHR43781:SF1">
    <property type="entry name" value="SACCHAROPINE DEHYDROGENASE"/>
    <property type="match status" value="1"/>
</dbReference>
<comment type="caution">
    <text evidence="2">The sequence shown here is derived from an EMBL/GenBank/DDBJ whole genome shotgun (WGS) entry which is preliminary data.</text>
</comment>
<dbReference type="Gene3D" id="3.40.50.720">
    <property type="entry name" value="NAD(P)-binding Rossmann-like Domain"/>
    <property type="match status" value="1"/>
</dbReference>
<dbReference type="SUPFAM" id="SSF51735">
    <property type="entry name" value="NAD(P)-binding Rossmann-fold domains"/>
    <property type="match status" value="1"/>
</dbReference>
<proteinExistence type="predicted"/>
<dbReference type="RefSeq" id="WP_357984392.1">
    <property type="nucleotide sequence ID" value="NZ_JBFAIH010000019.1"/>
</dbReference>
<accession>A0ABV3FFL0</accession>
<reference evidence="2 3" key="1">
    <citation type="submission" date="2024-06" db="EMBL/GenBank/DDBJ databases">
        <title>The Natural Products Discovery Center: Release of the First 8490 Sequenced Strains for Exploring Actinobacteria Biosynthetic Diversity.</title>
        <authorList>
            <person name="Kalkreuter E."/>
            <person name="Kautsar S.A."/>
            <person name="Yang D."/>
            <person name="Bader C.D."/>
            <person name="Teijaro C.N."/>
            <person name="Fluegel L."/>
            <person name="Davis C.M."/>
            <person name="Simpson J.R."/>
            <person name="Lauterbach L."/>
            <person name="Steele A.D."/>
            <person name="Gui C."/>
            <person name="Meng S."/>
            <person name="Li G."/>
            <person name="Viehrig K."/>
            <person name="Ye F."/>
            <person name="Su P."/>
            <person name="Kiefer A.F."/>
            <person name="Nichols A."/>
            <person name="Cepeda A.J."/>
            <person name="Yan W."/>
            <person name="Fan B."/>
            <person name="Jiang Y."/>
            <person name="Adhikari A."/>
            <person name="Zheng C.-J."/>
            <person name="Schuster L."/>
            <person name="Cowan T.M."/>
            <person name="Smanski M.J."/>
            <person name="Chevrette M.G."/>
            <person name="De Carvalho L.P.S."/>
            <person name="Shen B."/>
        </authorList>
    </citation>
    <scope>NUCLEOTIDE SEQUENCE [LARGE SCALE GENOMIC DNA]</scope>
    <source>
        <strain evidence="2 3">NPDC050671</strain>
    </source>
</reference>
<sequence>MTSMKKTENTLAVAVYGATGVTGAHLLAELKRRGLSPILVGRDGERLAAAAESAGVPDAELRVAGLDDPAALVAAFEGADAVISSLPAYVVMGEPVLAAAIAAGAHYTDMSGEQLFIKQVFDDYADRAQAAGVSVLPGSTNSHLPGDLLGHLLSRRVAGPVELSMSLHNTSEGNGSKGSARTLLASLDWFAEGGWHFQDGELRTGAAARHTKMTFPGEATPTSVAKFPQPPVLTIPRHSEVSFVEGVLDASFQSRLGGMTAAVVESLPEEPTPGLTYDFIVDAFGSDATVRGVVSGTDAYRDTALMAVEVAVRLAAGAAPAGVLAPAEAFEPVEFLDALGVFDITWRIEEQR</sequence>
<evidence type="ECO:0000313" key="2">
    <source>
        <dbReference type="EMBL" id="MEV0366430.1"/>
    </source>
</evidence>
<evidence type="ECO:0000313" key="3">
    <source>
        <dbReference type="Proteomes" id="UP001551658"/>
    </source>
</evidence>